<dbReference type="Proteomes" id="UP000246352">
    <property type="component" value="Unassembled WGS sequence"/>
</dbReference>
<name>A0A317PT36_9HYPH</name>
<sequence>MPFYSRLRKSFRAGSAEEATRKRTIAGLRRLREALAGHFPKDTDRIATLRIGTWNIREFGNTKYGGRDTYEPLYYMAEILSNFDIAAIQEVRDNMREFLDLRQILGPDWDYIATDVTDGGAGNGERMVFLFNRNRVRFRHIAGELTLPDGKKVLASFGERIKLQNGLALQLPEAADLSGIYDARSLTAGSGTIRLDEDLEIPLPEGAVLSLPVGSALALTKGTEVTRPPGSKGKVGVQVPQGSVSGENFRLRFPGEAMDQSFKQFARTPFIVSFQSGWIKIDLATVHIYFGDNENEKLLAQRKHEIIRLTEALGNRAAKEIKADPDNPVLTAVLGDFNIISAEHETMEALQANGFEVPPQIREIPGSNVEKTKAYDQIAFWEPKRKRGHVQVDIRGAGVFDYFEHVYRLDERDTYQPQRSEGSYRTWRTYKMSDHLPMWIELTSDFSDAYIDACDKTEPSG</sequence>
<dbReference type="InterPro" id="IPR036691">
    <property type="entry name" value="Endo/exonu/phosph_ase_sf"/>
</dbReference>
<dbReference type="SUPFAM" id="SSF56219">
    <property type="entry name" value="DNase I-like"/>
    <property type="match status" value="1"/>
</dbReference>
<dbReference type="RefSeq" id="WP_110031724.1">
    <property type="nucleotide sequence ID" value="NZ_QGTR01000002.1"/>
</dbReference>
<accession>A0A317PT36</accession>
<dbReference type="PANTHER" id="PTHR11371:SF31">
    <property type="entry name" value="EXTRACELLULAR NUCLEASE"/>
    <property type="match status" value="1"/>
</dbReference>
<comment type="caution">
    <text evidence="1">The sequence shown here is derived from an EMBL/GenBank/DDBJ whole genome shotgun (WGS) entry which is preliminary data.</text>
</comment>
<gene>
    <name evidence="1" type="ORF">DFR52_102649</name>
</gene>
<dbReference type="EMBL" id="QGTR01000002">
    <property type="protein sequence ID" value="PWW01984.1"/>
    <property type="molecule type" value="Genomic_DNA"/>
</dbReference>
<protein>
    <recommendedName>
        <fullName evidence="3">Endonuclease/exonuclease/phosphatase family protein</fullName>
    </recommendedName>
</protein>
<keyword evidence="2" id="KW-1185">Reference proteome</keyword>
<proteinExistence type="predicted"/>
<dbReference type="Gene3D" id="3.60.10.10">
    <property type="entry name" value="Endonuclease/exonuclease/phosphatase"/>
    <property type="match status" value="2"/>
</dbReference>
<organism evidence="1 2">
    <name type="scientific">Hoeflea marina</name>
    <dbReference type="NCBI Taxonomy" id="274592"/>
    <lineage>
        <taxon>Bacteria</taxon>
        <taxon>Pseudomonadati</taxon>
        <taxon>Pseudomonadota</taxon>
        <taxon>Alphaproteobacteria</taxon>
        <taxon>Hyphomicrobiales</taxon>
        <taxon>Rhizobiaceae</taxon>
        <taxon>Hoeflea</taxon>
    </lineage>
</organism>
<reference evidence="1 2" key="1">
    <citation type="submission" date="2018-05" db="EMBL/GenBank/DDBJ databases">
        <title>Genomic Encyclopedia of Type Strains, Phase IV (KMG-IV): sequencing the most valuable type-strain genomes for metagenomic binning, comparative biology and taxonomic classification.</title>
        <authorList>
            <person name="Goeker M."/>
        </authorList>
    </citation>
    <scope>NUCLEOTIDE SEQUENCE [LARGE SCALE GENOMIC DNA]</scope>
    <source>
        <strain evidence="1 2">DSM 16791</strain>
    </source>
</reference>
<dbReference type="PANTHER" id="PTHR11371">
    <property type="entry name" value="DEOXYRIBONUCLEASE"/>
    <property type="match status" value="1"/>
</dbReference>
<evidence type="ECO:0008006" key="3">
    <source>
        <dbReference type="Google" id="ProtNLM"/>
    </source>
</evidence>
<dbReference type="OrthoDB" id="5500612at2"/>
<dbReference type="AlphaFoldDB" id="A0A317PT36"/>
<evidence type="ECO:0000313" key="2">
    <source>
        <dbReference type="Proteomes" id="UP000246352"/>
    </source>
</evidence>
<dbReference type="CDD" id="cd10283">
    <property type="entry name" value="MnuA_DNase1-like"/>
    <property type="match status" value="1"/>
</dbReference>
<evidence type="ECO:0000313" key="1">
    <source>
        <dbReference type="EMBL" id="PWW01984.1"/>
    </source>
</evidence>